<dbReference type="SUPFAM" id="SSF48452">
    <property type="entry name" value="TPR-like"/>
    <property type="match status" value="1"/>
</dbReference>
<sequence>MLKHSLENQNMNIERMQNVLLIWLDSNIDETDEQYQNSIVELQRVVNIIYTYTNNDRCMEFIETIQDHRVCMIISGYLGQDILPYIHNMSQIDSIFIFCGNIKSHEHWAQHWSKIKGVFTEIKSICEALRQSARQCEQNAMSVSFVASDKKLDQLDPSFMYTQILKEILSTIKFDDTHIQSYLEYCRGVFAQNKFELNNIKDLERIYHEKTPIWWYSCESFLYPMLNRAIRMMNGDIMIRMGFFINDLHRQIEQLHKVQDFTEIFTVYRGQGLSGPDFEQLKKTNGGLMSFNNFLSTSKVRKVSLSFAEQAARNPDLIGILFMITIDPKQSTTPFASIRDFSALADEEEVLFSMHSVFRIQDMKQLGENSRLFEVNLMLTNDNDKELNELTDYIREESYPHEEGWARLGLLLKNMGQNDKAEEIFQTLLDHRMEDEEKGAIYHELAMIKDKQAKYREALSFYEKSLAIKEKIFPPNDFHLAVSYNNIGLVYFNMKNYTKALSFHEKALAIRQQSLPSNHLDLAMSYNNIGLVYSNTNHYSKALSYYEKALEIAQQSLPSTHPHLAASYNNIGSLHESMRNYSKALPYYEKCLEIKQQSLPSSHPDLALSYNNIGLLYEKMKDYPKARSFFERAVLTVQQSLPSNHPWSREMISNFRRLKAIR</sequence>
<dbReference type="EMBL" id="CAJNOR010000262">
    <property type="protein sequence ID" value="CAF0859644.1"/>
    <property type="molecule type" value="Genomic_DNA"/>
</dbReference>
<dbReference type="Proteomes" id="UP000663828">
    <property type="component" value="Unassembled WGS sequence"/>
</dbReference>
<evidence type="ECO:0000259" key="4">
    <source>
        <dbReference type="Pfam" id="PF03496"/>
    </source>
</evidence>
<evidence type="ECO:0000256" key="2">
    <source>
        <dbReference type="ARBA" id="ARBA00022803"/>
    </source>
</evidence>
<dbReference type="PROSITE" id="PS50005">
    <property type="entry name" value="TPR"/>
    <property type="match status" value="4"/>
</dbReference>
<feature type="repeat" description="TPR" evidence="3">
    <location>
        <begin position="607"/>
        <end position="640"/>
    </location>
</feature>
<dbReference type="Pfam" id="PF13424">
    <property type="entry name" value="TPR_12"/>
    <property type="match status" value="3"/>
</dbReference>
<dbReference type="PANTHER" id="PTHR45641">
    <property type="entry name" value="TETRATRICOPEPTIDE REPEAT PROTEIN (AFU_ORTHOLOGUE AFUA_6G03870)"/>
    <property type="match status" value="1"/>
</dbReference>
<keyword evidence="6" id="KW-1185">Reference proteome</keyword>
<dbReference type="PROSITE" id="PS51996">
    <property type="entry name" value="TR_MART"/>
    <property type="match status" value="1"/>
</dbReference>
<dbReference type="Gene3D" id="3.90.176.10">
    <property type="entry name" value="Toxin ADP-ribosyltransferase, Chain A, domain 1"/>
    <property type="match status" value="1"/>
</dbReference>
<evidence type="ECO:0000256" key="3">
    <source>
        <dbReference type="PROSITE-ProRule" id="PRU00339"/>
    </source>
</evidence>
<reference evidence="5" key="1">
    <citation type="submission" date="2021-02" db="EMBL/GenBank/DDBJ databases">
        <authorList>
            <person name="Nowell W R."/>
        </authorList>
    </citation>
    <scope>NUCLEOTIDE SEQUENCE</scope>
</reference>
<dbReference type="InterPro" id="IPR011990">
    <property type="entry name" value="TPR-like_helical_dom_sf"/>
</dbReference>
<evidence type="ECO:0000313" key="5">
    <source>
        <dbReference type="EMBL" id="CAF0859644.1"/>
    </source>
</evidence>
<keyword evidence="2 3" id="KW-0802">TPR repeat</keyword>
<comment type="caution">
    <text evidence="5">The sequence shown here is derived from an EMBL/GenBank/DDBJ whole genome shotgun (WGS) entry which is preliminary data.</text>
</comment>
<accession>A0A813WWB7</accession>
<dbReference type="PROSITE" id="PS50293">
    <property type="entry name" value="TPR_REGION"/>
    <property type="match status" value="1"/>
</dbReference>
<dbReference type="AlphaFoldDB" id="A0A813WWB7"/>
<keyword evidence="1" id="KW-0677">Repeat</keyword>
<proteinExistence type="predicted"/>
<name>A0A813WWB7_ADIRI</name>
<dbReference type="Pfam" id="PF03496">
    <property type="entry name" value="ADPrib_exo_Tox"/>
    <property type="match status" value="1"/>
</dbReference>
<dbReference type="InterPro" id="IPR019734">
    <property type="entry name" value="TPR_rpt"/>
</dbReference>
<dbReference type="Gene3D" id="1.25.40.10">
    <property type="entry name" value="Tetratricopeptide repeat domain"/>
    <property type="match status" value="2"/>
</dbReference>
<evidence type="ECO:0000256" key="1">
    <source>
        <dbReference type="ARBA" id="ARBA00022737"/>
    </source>
</evidence>
<organism evidence="5 6">
    <name type="scientific">Adineta ricciae</name>
    <name type="common">Rotifer</name>
    <dbReference type="NCBI Taxonomy" id="249248"/>
    <lineage>
        <taxon>Eukaryota</taxon>
        <taxon>Metazoa</taxon>
        <taxon>Spiralia</taxon>
        <taxon>Gnathifera</taxon>
        <taxon>Rotifera</taxon>
        <taxon>Eurotatoria</taxon>
        <taxon>Bdelloidea</taxon>
        <taxon>Adinetida</taxon>
        <taxon>Adinetidae</taxon>
        <taxon>Adineta</taxon>
    </lineage>
</organism>
<dbReference type="PANTHER" id="PTHR45641:SF19">
    <property type="entry name" value="NEPHROCYSTIN-3"/>
    <property type="match status" value="1"/>
</dbReference>
<protein>
    <recommendedName>
        <fullName evidence="4">ADP ribosyltransferase domain-containing protein</fullName>
    </recommendedName>
</protein>
<dbReference type="GO" id="GO:0005576">
    <property type="term" value="C:extracellular region"/>
    <property type="evidence" value="ECO:0007669"/>
    <property type="project" value="InterPro"/>
</dbReference>
<gene>
    <name evidence="5" type="ORF">XAT740_LOCUS5918</name>
</gene>
<evidence type="ECO:0000313" key="6">
    <source>
        <dbReference type="Proteomes" id="UP000663828"/>
    </source>
</evidence>
<dbReference type="SUPFAM" id="SSF56399">
    <property type="entry name" value="ADP-ribosylation"/>
    <property type="match status" value="1"/>
</dbReference>
<feature type="domain" description="ADP ribosyltransferase" evidence="4">
    <location>
        <begin position="208"/>
        <end position="368"/>
    </location>
</feature>
<feature type="repeat" description="TPR" evidence="3">
    <location>
        <begin position="523"/>
        <end position="556"/>
    </location>
</feature>
<feature type="repeat" description="TPR" evidence="3">
    <location>
        <begin position="565"/>
        <end position="598"/>
    </location>
</feature>
<dbReference type="SMART" id="SM00028">
    <property type="entry name" value="TPR"/>
    <property type="match status" value="6"/>
</dbReference>
<feature type="repeat" description="TPR" evidence="3">
    <location>
        <begin position="481"/>
        <end position="514"/>
    </location>
</feature>
<dbReference type="InterPro" id="IPR003540">
    <property type="entry name" value="ADP-ribosyltransferase"/>
</dbReference>